<dbReference type="InterPro" id="IPR000064">
    <property type="entry name" value="NLP_P60_dom"/>
</dbReference>
<dbReference type="GO" id="GO:0008234">
    <property type="term" value="F:cysteine-type peptidase activity"/>
    <property type="evidence" value="ECO:0007669"/>
    <property type="project" value="UniProtKB-KW"/>
</dbReference>
<organism evidence="8 9">
    <name type="scientific">Actinopolymorpha singaporensis</name>
    <dbReference type="NCBI Taxonomy" id="117157"/>
    <lineage>
        <taxon>Bacteria</taxon>
        <taxon>Bacillati</taxon>
        <taxon>Actinomycetota</taxon>
        <taxon>Actinomycetes</taxon>
        <taxon>Propionibacteriales</taxon>
        <taxon>Actinopolymorphaceae</taxon>
        <taxon>Actinopolymorpha</taxon>
    </lineage>
</organism>
<keyword evidence="5" id="KW-0175">Coiled coil</keyword>
<keyword evidence="4" id="KW-0788">Thiol protease</keyword>
<accession>A0A1H1QI50</accession>
<dbReference type="GO" id="GO:0006508">
    <property type="term" value="P:proteolysis"/>
    <property type="evidence" value="ECO:0007669"/>
    <property type="project" value="UniProtKB-KW"/>
</dbReference>
<evidence type="ECO:0000256" key="3">
    <source>
        <dbReference type="ARBA" id="ARBA00022801"/>
    </source>
</evidence>
<protein>
    <submittedName>
        <fullName evidence="8">NlpC/P60 family protein</fullName>
    </submittedName>
</protein>
<evidence type="ECO:0000259" key="7">
    <source>
        <dbReference type="PROSITE" id="PS51935"/>
    </source>
</evidence>
<dbReference type="STRING" id="117157.SAMN04489717_2023"/>
<sequence>MPVTRASAGFLRLFTTVTGLANLDGAKAFRGLLLIGTFRAAGVGCSLAGVVPAREEAIAVEPPDVDSSGPCSSRPGRGARETLALLIGVAVVTTAGPAAAEPPDPPSIPSRHQVEVARGRAADAAADVGQVQARLAEADARLRALDVAAQTAVEAYDTAVYGRTKAGRAARAAAARADRARRQVEERRREVARLAVADYSQDGRLTEIVAYLDAEGPRTMLDRASTASMVSTSANNAYQRLRAGQAVSHVLAQEAAASAGVVRRRAAEADRARQQAVAALSTQTRAVDSIEAEKAALVARLADLQNISTDLAAKRQAGLAEQARRGAEAARRRAEQAERARRNADRGQDRANNNGNDDNGHKDHKGHESKNDNDGGRKHGGRPSPGRGGGSSRQGELAVAYALGQLGEPYVFGADGPGSWDCSGLTMRAWENAGISMPHFARGQYWQSQRIGLGEVRPGDLLFWASNPRDSNTIYHVAMYIGNGKMVQAPRPGRDVEVRSMFYMGRPTHFARPR</sequence>
<dbReference type="PANTHER" id="PTHR47359:SF3">
    <property type="entry name" value="NLP_P60 DOMAIN-CONTAINING PROTEIN-RELATED"/>
    <property type="match status" value="1"/>
</dbReference>
<gene>
    <name evidence="8" type="ORF">SAMN04489717_2023</name>
</gene>
<keyword evidence="2" id="KW-0645">Protease</keyword>
<name>A0A1H1QI50_9ACTN</name>
<feature type="region of interest" description="Disordered" evidence="6">
    <location>
        <begin position="323"/>
        <end position="394"/>
    </location>
</feature>
<evidence type="ECO:0000256" key="4">
    <source>
        <dbReference type="ARBA" id="ARBA00022807"/>
    </source>
</evidence>
<keyword evidence="3" id="KW-0378">Hydrolase</keyword>
<keyword evidence="9" id="KW-1185">Reference proteome</keyword>
<dbReference type="PROSITE" id="PS51935">
    <property type="entry name" value="NLPC_P60"/>
    <property type="match status" value="1"/>
</dbReference>
<evidence type="ECO:0000256" key="1">
    <source>
        <dbReference type="ARBA" id="ARBA00007074"/>
    </source>
</evidence>
<evidence type="ECO:0000256" key="5">
    <source>
        <dbReference type="SAM" id="Coils"/>
    </source>
</evidence>
<dbReference type="EMBL" id="LT629732">
    <property type="protein sequence ID" value="SDS23056.1"/>
    <property type="molecule type" value="Genomic_DNA"/>
</dbReference>
<comment type="similarity">
    <text evidence="1">Belongs to the peptidase C40 family.</text>
</comment>
<feature type="compositionally biased region" description="Basic and acidic residues" evidence="6">
    <location>
        <begin position="358"/>
        <end position="377"/>
    </location>
</feature>
<dbReference type="InterPro" id="IPR051794">
    <property type="entry name" value="PG_Endopeptidase_C40"/>
</dbReference>
<dbReference type="AlphaFoldDB" id="A0A1H1QI50"/>
<feature type="compositionally biased region" description="Basic and acidic residues" evidence="6">
    <location>
        <begin position="323"/>
        <end position="349"/>
    </location>
</feature>
<evidence type="ECO:0000313" key="9">
    <source>
        <dbReference type="Proteomes" id="UP000198983"/>
    </source>
</evidence>
<dbReference type="Pfam" id="PF00877">
    <property type="entry name" value="NLPC_P60"/>
    <property type="match status" value="1"/>
</dbReference>
<feature type="domain" description="NlpC/P60" evidence="7">
    <location>
        <begin position="392"/>
        <end position="514"/>
    </location>
</feature>
<dbReference type="PANTHER" id="PTHR47359">
    <property type="entry name" value="PEPTIDOGLYCAN DL-ENDOPEPTIDASE CWLO"/>
    <property type="match status" value="1"/>
</dbReference>
<evidence type="ECO:0000256" key="2">
    <source>
        <dbReference type="ARBA" id="ARBA00022670"/>
    </source>
</evidence>
<evidence type="ECO:0000256" key="6">
    <source>
        <dbReference type="SAM" id="MobiDB-lite"/>
    </source>
</evidence>
<proteinExistence type="inferred from homology"/>
<reference evidence="8 9" key="1">
    <citation type="submission" date="2016-10" db="EMBL/GenBank/DDBJ databases">
        <authorList>
            <person name="de Groot N.N."/>
        </authorList>
    </citation>
    <scope>NUCLEOTIDE SEQUENCE [LARGE SCALE GENOMIC DNA]</scope>
    <source>
        <strain evidence="8 9">DSM 22024</strain>
    </source>
</reference>
<dbReference type="Gene3D" id="3.90.1720.10">
    <property type="entry name" value="endopeptidase domain like (from Nostoc punctiforme)"/>
    <property type="match status" value="1"/>
</dbReference>
<dbReference type="SUPFAM" id="SSF54001">
    <property type="entry name" value="Cysteine proteinases"/>
    <property type="match status" value="1"/>
</dbReference>
<dbReference type="Proteomes" id="UP000198983">
    <property type="component" value="Chromosome I"/>
</dbReference>
<feature type="coiled-coil region" evidence="5">
    <location>
        <begin position="170"/>
        <end position="197"/>
    </location>
</feature>
<evidence type="ECO:0000313" key="8">
    <source>
        <dbReference type="EMBL" id="SDS23056.1"/>
    </source>
</evidence>
<dbReference type="InterPro" id="IPR038765">
    <property type="entry name" value="Papain-like_cys_pep_sf"/>
</dbReference>